<feature type="region of interest" description="Disordered" evidence="2">
    <location>
        <begin position="119"/>
        <end position="160"/>
    </location>
</feature>
<evidence type="ECO:0000313" key="4">
    <source>
        <dbReference type="Proteomes" id="UP000241167"/>
    </source>
</evidence>
<feature type="compositionally biased region" description="Basic residues" evidence="2">
    <location>
        <begin position="147"/>
        <end position="160"/>
    </location>
</feature>
<dbReference type="Gene3D" id="1.10.10.1550">
    <property type="entry name" value="ROS/MUCR transcriptional regulator protein"/>
    <property type="match status" value="1"/>
</dbReference>
<protein>
    <submittedName>
        <fullName evidence="3">MucR family transcriptional regulator</fullName>
    </submittedName>
</protein>
<evidence type="ECO:0000256" key="1">
    <source>
        <dbReference type="ARBA" id="ARBA00007031"/>
    </source>
</evidence>
<dbReference type="EMBL" id="PXYI01000001">
    <property type="protein sequence ID" value="PSJ43287.1"/>
    <property type="molecule type" value="Genomic_DNA"/>
</dbReference>
<comment type="caution">
    <text evidence="3">The sequence shown here is derived from an EMBL/GenBank/DDBJ whole genome shotgun (WGS) entry which is preliminary data.</text>
</comment>
<dbReference type="InterPro" id="IPR008807">
    <property type="entry name" value="ROS_MUCR"/>
</dbReference>
<dbReference type="RefSeq" id="WP_106511304.1">
    <property type="nucleotide sequence ID" value="NZ_PXYI01000001.1"/>
</dbReference>
<dbReference type="InterPro" id="IPR041920">
    <property type="entry name" value="ROS/MUCR_sf"/>
</dbReference>
<reference evidence="3 4" key="1">
    <citation type="submission" date="2018-03" db="EMBL/GenBank/DDBJ databases">
        <title>The draft genome of Sphingosinicella sp. GL-C-18.</title>
        <authorList>
            <person name="Liu L."/>
            <person name="Li L."/>
            <person name="Liang L."/>
            <person name="Zhang X."/>
            <person name="Wang T."/>
        </authorList>
    </citation>
    <scope>NUCLEOTIDE SEQUENCE [LARGE SCALE GENOMIC DNA]</scope>
    <source>
        <strain evidence="3 4">GL-C-18</strain>
    </source>
</reference>
<dbReference type="Proteomes" id="UP000241167">
    <property type="component" value="Unassembled WGS sequence"/>
</dbReference>
<comment type="similarity">
    <text evidence="1">Belongs to the ros/MucR family.</text>
</comment>
<sequence>MENEQLVQLTADIVAAHVANNNVAVGDVGNLVQRVYEALSALEKPTQETKQEDKTPVVSVRASIKPDYIVCMECGAKQRMLKRHLMTAHQMTPEQYRSDYGLPRDYPMVAPNYSEQRRALAHSIGLGRKKGGEDAPAPTPEPAKATGRGRGRPRKAAADA</sequence>
<name>A0A2P7QZ97_9SPHN</name>
<gene>
    <name evidence="3" type="ORF">C7I55_02615</name>
</gene>
<organism evidence="3 4">
    <name type="scientific">Allosphingosinicella deserti</name>
    <dbReference type="NCBI Taxonomy" id="2116704"/>
    <lineage>
        <taxon>Bacteria</taxon>
        <taxon>Pseudomonadati</taxon>
        <taxon>Pseudomonadota</taxon>
        <taxon>Alphaproteobacteria</taxon>
        <taxon>Sphingomonadales</taxon>
        <taxon>Sphingomonadaceae</taxon>
        <taxon>Allosphingosinicella</taxon>
    </lineage>
</organism>
<dbReference type="AlphaFoldDB" id="A0A2P7QZ97"/>
<dbReference type="GO" id="GO:0003677">
    <property type="term" value="F:DNA binding"/>
    <property type="evidence" value="ECO:0007669"/>
    <property type="project" value="InterPro"/>
</dbReference>
<proteinExistence type="inferred from homology"/>
<keyword evidence="4" id="KW-1185">Reference proteome</keyword>
<accession>A0A2P7QZ97</accession>
<dbReference type="Pfam" id="PF05443">
    <property type="entry name" value="ROS_MUCR"/>
    <property type="match status" value="1"/>
</dbReference>
<dbReference type="GO" id="GO:0006355">
    <property type="term" value="P:regulation of DNA-templated transcription"/>
    <property type="evidence" value="ECO:0007669"/>
    <property type="project" value="InterPro"/>
</dbReference>
<evidence type="ECO:0000313" key="3">
    <source>
        <dbReference type="EMBL" id="PSJ43287.1"/>
    </source>
</evidence>
<evidence type="ECO:0000256" key="2">
    <source>
        <dbReference type="SAM" id="MobiDB-lite"/>
    </source>
</evidence>
<dbReference type="GO" id="GO:0008270">
    <property type="term" value="F:zinc ion binding"/>
    <property type="evidence" value="ECO:0007669"/>
    <property type="project" value="InterPro"/>
</dbReference>
<dbReference type="OrthoDB" id="9809693at2"/>